<evidence type="ECO:0000313" key="2">
    <source>
        <dbReference type="EMBL" id="TCM67318.1"/>
    </source>
</evidence>
<dbReference type="OrthoDB" id="6707209at2"/>
<keyword evidence="1" id="KW-0175">Coiled coil</keyword>
<keyword evidence="3" id="KW-1185">Reference proteome</keyword>
<gene>
    <name evidence="2" type="ORF">EC844_10990</name>
</gene>
<protein>
    <recommendedName>
        <fullName evidence="4">Tellurium resistance protein</fullName>
    </recommendedName>
</protein>
<name>A0A4V2R171_ACICA</name>
<dbReference type="EMBL" id="SLVJ01000009">
    <property type="protein sequence ID" value="TCM67318.1"/>
    <property type="molecule type" value="Genomic_DNA"/>
</dbReference>
<dbReference type="Proteomes" id="UP000294963">
    <property type="component" value="Unassembled WGS sequence"/>
</dbReference>
<proteinExistence type="predicted"/>
<reference evidence="2 3" key="1">
    <citation type="submission" date="2019-03" db="EMBL/GenBank/DDBJ databases">
        <title>Genomic analyses of the natural microbiome of Caenorhabditis elegans.</title>
        <authorList>
            <person name="Samuel B."/>
        </authorList>
    </citation>
    <scope>NUCLEOTIDE SEQUENCE [LARGE SCALE GENOMIC DNA]</scope>
    <source>
        <strain evidence="2 3">JUb89</strain>
    </source>
</reference>
<sequence>MQQFTSLTPLDQIELDSSVVMTIKRQDLVPLMNNPILLNQFAEQNVQAQAVLLNAIDPQLIQQLSQVIAEIIQHLSNSKKSLKKRRFNALQKWLGIDLEFDAGQVNYMRSLDQLIDQANQLSQRLQIEIQKSQSRLQQVAGLREQMAHYVAAAQGFMVDYPRFVKNQHPLDNFIERLSKKINTLNTLQSSHDIAMTQMQLSQQLALGLIDRFKEAQQVLIPAWQYHLKQSNLQQNTTTIAELDRSRDKLIQTLKRSLEK</sequence>
<dbReference type="AlphaFoldDB" id="A0A4V2R171"/>
<organism evidence="2 3">
    <name type="scientific">Acinetobacter calcoaceticus</name>
    <dbReference type="NCBI Taxonomy" id="471"/>
    <lineage>
        <taxon>Bacteria</taxon>
        <taxon>Pseudomonadati</taxon>
        <taxon>Pseudomonadota</taxon>
        <taxon>Gammaproteobacteria</taxon>
        <taxon>Moraxellales</taxon>
        <taxon>Moraxellaceae</taxon>
        <taxon>Acinetobacter</taxon>
        <taxon>Acinetobacter calcoaceticus/baumannii complex</taxon>
    </lineage>
</organism>
<evidence type="ECO:0000313" key="3">
    <source>
        <dbReference type="Proteomes" id="UP000294963"/>
    </source>
</evidence>
<evidence type="ECO:0008006" key="4">
    <source>
        <dbReference type="Google" id="ProtNLM"/>
    </source>
</evidence>
<evidence type="ECO:0000256" key="1">
    <source>
        <dbReference type="SAM" id="Coils"/>
    </source>
</evidence>
<accession>A0A4V2R171</accession>
<comment type="caution">
    <text evidence="2">The sequence shown here is derived from an EMBL/GenBank/DDBJ whole genome shotgun (WGS) entry which is preliminary data.</text>
</comment>
<feature type="coiled-coil region" evidence="1">
    <location>
        <begin position="108"/>
        <end position="135"/>
    </location>
</feature>